<dbReference type="EnsemblPlants" id="OGLUM10G18380.2">
    <property type="protein sequence ID" value="OGLUM10G18380.2"/>
    <property type="gene ID" value="OGLUM10G18380"/>
</dbReference>
<sequence>MTSSELASGLMYLSGMCSSGPLQVFASSCTLGTGREPMALAPAIEIPKFLQQVFSFLFLG</sequence>
<dbReference type="Proteomes" id="UP000026961">
    <property type="component" value="Chromosome 10"/>
</dbReference>
<dbReference type="Gramene" id="OGLUM10G18380.2">
    <property type="protein sequence ID" value="OGLUM10G18380.2"/>
    <property type="gene ID" value="OGLUM10G18380"/>
</dbReference>
<reference evidence="1" key="2">
    <citation type="submission" date="2018-05" db="EMBL/GenBank/DDBJ databases">
        <title>OgluRS3 (Oryza glumaepatula Reference Sequence Version 3).</title>
        <authorList>
            <person name="Zhang J."/>
            <person name="Kudrna D."/>
            <person name="Lee S."/>
            <person name="Talag J."/>
            <person name="Welchert J."/>
            <person name="Wing R.A."/>
        </authorList>
    </citation>
    <scope>NUCLEOTIDE SEQUENCE [LARGE SCALE GENOMIC DNA]</scope>
</reference>
<dbReference type="AlphaFoldDB" id="A0A0E0BDN2"/>
<dbReference type="HOGENOM" id="CLU_2945446_0_0_1"/>
<protein>
    <submittedName>
        <fullName evidence="1">Uncharacterized protein</fullName>
    </submittedName>
</protein>
<proteinExistence type="predicted"/>
<keyword evidence="2" id="KW-1185">Reference proteome</keyword>
<name>A0A0E0BDN2_9ORYZ</name>
<organism evidence="1">
    <name type="scientific">Oryza glumipatula</name>
    <dbReference type="NCBI Taxonomy" id="40148"/>
    <lineage>
        <taxon>Eukaryota</taxon>
        <taxon>Viridiplantae</taxon>
        <taxon>Streptophyta</taxon>
        <taxon>Embryophyta</taxon>
        <taxon>Tracheophyta</taxon>
        <taxon>Spermatophyta</taxon>
        <taxon>Magnoliopsida</taxon>
        <taxon>Liliopsida</taxon>
        <taxon>Poales</taxon>
        <taxon>Poaceae</taxon>
        <taxon>BOP clade</taxon>
        <taxon>Oryzoideae</taxon>
        <taxon>Oryzeae</taxon>
        <taxon>Oryzinae</taxon>
        <taxon>Oryza</taxon>
    </lineage>
</organism>
<evidence type="ECO:0000313" key="2">
    <source>
        <dbReference type="Proteomes" id="UP000026961"/>
    </source>
</evidence>
<accession>A0A0E0BDN2</accession>
<reference evidence="1" key="1">
    <citation type="submission" date="2015-04" db="UniProtKB">
        <authorList>
            <consortium name="EnsemblPlants"/>
        </authorList>
    </citation>
    <scope>IDENTIFICATION</scope>
</reference>
<evidence type="ECO:0000313" key="1">
    <source>
        <dbReference type="EnsemblPlants" id="OGLUM10G18380.2"/>
    </source>
</evidence>